<dbReference type="RefSeq" id="WP_119049474.1">
    <property type="nucleotide sequence ID" value="NZ_CP032157.1"/>
</dbReference>
<keyword evidence="2" id="KW-1185">Reference proteome</keyword>
<evidence type="ECO:0008006" key="3">
    <source>
        <dbReference type="Google" id="ProtNLM"/>
    </source>
</evidence>
<organism evidence="1 2">
    <name type="scientific">Paraflavitalea soli</name>
    <dbReference type="NCBI Taxonomy" id="2315862"/>
    <lineage>
        <taxon>Bacteria</taxon>
        <taxon>Pseudomonadati</taxon>
        <taxon>Bacteroidota</taxon>
        <taxon>Chitinophagia</taxon>
        <taxon>Chitinophagales</taxon>
        <taxon>Chitinophagaceae</taxon>
        <taxon>Paraflavitalea</taxon>
    </lineage>
</organism>
<dbReference type="EMBL" id="CP032157">
    <property type="protein sequence ID" value="AXY73639.1"/>
    <property type="molecule type" value="Genomic_DNA"/>
</dbReference>
<dbReference type="AlphaFoldDB" id="A0A3B7MK56"/>
<protein>
    <recommendedName>
        <fullName evidence="3">DUF4248 domain-containing protein</fullName>
    </recommendedName>
</protein>
<reference evidence="1 2" key="1">
    <citation type="submission" date="2018-09" db="EMBL/GenBank/DDBJ databases">
        <title>Genome sequencing of strain 6GH32-13.</title>
        <authorList>
            <person name="Weon H.-Y."/>
            <person name="Heo J."/>
            <person name="Kwon S.-W."/>
        </authorList>
    </citation>
    <scope>NUCLEOTIDE SEQUENCE [LARGE SCALE GENOMIC DNA]</scope>
    <source>
        <strain evidence="1 2">5GH32-13</strain>
    </source>
</reference>
<name>A0A3B7MK56_9BACT</name>
<proteinExistence type="predicted"/>
<sequence length="103" mass="11764">MKPTILEIKPYTHKELSDLYEVCKQTFTKWLRPFKAQIGERQGHFYSVGQVRIIFDCLGVPYSIADGAGNLTIGQEMELSLARKDRQGDACIRSIERIFDNPA</sequence>
<dbReference type="KEGG" id="pseg:D3H65_06435"/>
<evidence type="ECO:0000313" key="2">
    <source>
        <dbReference type="Proteomes" id="UP000263900"/>
    </source>
</evidence>
<dbReference type="Proteomes" id="UP000263900">
    <property type="component" value="Chromosome"/>
</dbReference>
<dbReference type="OrthoDB" id="679434at2"/>
<gene>
    <name evidence="1" type="ORF">D3H65_06435</name>
</gene>
<evidence type="ECO:0000313" key="1">
    <source>
        <dbReference type="EMBL" id="AXY73639.1"/>
    </source>
</evidence>
<accession>A0A3B7MK56</accession>